<dbReference type="InParanoid" id="A0A1H9M5U1"/>
<sequence>MKQQPLIIDGHLDLSMNAMEWNRDLRQPVSRIRELEKGMTDKPDRGNSTVAFPEMRAGNVGLCFGTLIARYAKPTHPLGGWRSPEQAWGMVQAQLAWYEEMDRQGALRMIKNEPDLNDHLGLHGQEDSGPIGFLLSLEGADSIVTFDHLHQLQARGLRATGPAHYGPGTYAFGTNSEGSIGEKGKQLLKEMESLGMALDVTHLCDTSFWEAMACFRGVVWASHSNCRALVNHNRQFSDEQLKALLERDAVIGMPLDAWMMVPGWIRGKSHPSNTVVTLQQMIDHMDHICQLAGNANHVAIGTDLDGGFGTEQGPSDLDTIADLQKLTGLLAERGYSATEVDAIFHGNWLRKMREVLQ</sequence>
<accession>A0A1H9M5U1</accession>
<dbReference type="PANTHER" id="PTHR10443:SF12">
    <property type="entry name" value="DIPEPTIDASE"/>
    <property type="match status" value="1"/>
</dbReference>
<name>A0A1H9M5U1_9BACT</name>
<evidence type="ECO:0000313" key="1">
    <source>
        <dbReference type="EMBL" id="SER18503.1"/>
    </source>
</evidence>
<organism evidence="1 2">
    <name type="scientific">Neolewinella agarilytica</name>
    <dbReference type="NCBI Taxonomy" id="478744"/>
    <lineage>
        <taxon>Bacteria</taxon>
        <taxon>Pseudomonadati</taxon>
        <taxon>Bacteroidota</taxon>
        <taxon>Saprospiria</taxon>
        <taxon>Saprospirales</taxon>
        <taxon>Lewinellaceae</taxon>
        <taxon>Neolewinella</taxon>
    </lineage>
</organism>
<dbReference type="EMBL" id="FOFB01000027">
    <property type="protein sequence ID" value="SER18503.1"/>
    <property type="molecule type" value="Genomic_DNA"/>
</dbReference>
<proteinExistence type="predicted"/>
<dbReference type="GO" id="GO:0006508">
    <property type="term" value="P:proteolysis"/>
    <property type="evidence" value="ECO:0007669"/>
    <property type="project" value="InterPro"/>
</dbReference>
<gene>
    <name evidence="1" type="ORF">SAMN05444359_1276</name>
</gene>
<dbReference type="Pfam" id="PF01244">
    <property type="entry name" value="Peptidase_M19"/>
    <property type="match status" value="1"/>
</dbReference>
<dbReference type="PANTHER" id="PTHR10443">
    <property type="entry name" value="MICROSOMAL DIPEPTIDASE"/>
    <property type="match status" value="1"/>
</dbReference>
<keyword evidence="2" id="KW-1185">Reference proteome</keyword>
<dbReference type="InterPro" id="IPR008257">
    <property type="entry name" value="Pept_M19"/>
</dbReference>
<dbReference type="STRING" id="478744.SAMN05444359_1276"/>
<dbReference type="SUPFAM" id="SSF51556">
    <property type="entry name" value="Metallo-dependent hydrolases"/>
    <property type="match status" value="1"/>
</dbReference>
<dbReference type="PROSITE" id="PS51365">
    <property type="entry name" value="RENAL_DIPEPTIDASE_2"/>
    <property type="match status" value="1"/>
</dbReference>
<dbReference type="GO" id="GO:0070573">
    <property type="term" value="F:metallodipeptidase activity"/>
    <property type="evidence" value="ECO:0007669"/>
    <property type="project" value="InterPro"/>
</dbReference>
<reference evidence="2" key="1">
    <citation type="submission" date="2016-10" db="EMBL/GenBank/DDBJ databases">
        <authorList>
            <person name="Varghese N."/>
            <person name="Submissions S."/>
        </authorList>
    </citation>
    <scope>NUCLEOTIDE SEQUENCE [LARGE SCALE GENOMIC DNA]</scope>
    <source>
        <strain evidence="2">DSM 24740</strain>
    </source>
</reference>
<evidence type="ECO:0000313" key="2">
    <source>
        <dbReference type="Proteomes" id="UP000199021"/>
    </source>
</evidence>
<protein>
    <submittedName>
        <fullName evidence="1">Membrane dipeptidase</fullName>
    </submittedName>
</protein>
<dbReference type="OrthoDB" id="9804920at2"/>
<dbReference type="InterPro" id="IPR032466">
    <property type="entry name" value="Metal_Hydrolase"/>
</dbReference>
<dbReference type="RefSeq" id="WP_090171999.1">
    <property type="nucleotide sequence ID" value="NZ_FOFB01000027.1"/>
</dbReference>
<dbReference type="AlphaFoldDB" id="A0A1H9M5U1"/>
<dbReference type="Proteomes" id="UP000199021">
    <property type="component" value="Unassembled WGS sequence"/>
</dbReference>
<dbReference type="Gene3D" id="3.20.20.140">
    <property type="entry name" value="Metal-dependent hydrolases"/>
    <property type="match status" value="1"/>
</dbReference>